<feature type="region of interest" description="Disordered" evidence="1">
    <location>
        <begin position="96"/>
        <end position="116"/>
    </location>
</feature>
<name>A0A1F5V2D1_FRAXR</name>
<dbReference type="STRING" id="1817864.A2Z21_06055"/>
<organism evidence="2 3">
    <name type="scientific">Fraserbacteria sp. (strain RBG_16_55_9)</name>
    <dbReference type="NCBI Taxonomy" id="1817864"/>
    <lineage>
        <taxon>Bacteria</taxon>
        <taxon>Candidatus Fraseribacteriota</taxon>
    </lineage>
</organism>
<evidence type="ECO:0000256" key="1">
    <source>
        <dbReference type="SAM" id="MobiDB-lite"/>
    </source>
</evidence>
<reference evidence="2 3" key="1">
    <citation type="journal article" date="2016" name="Nat. Commun.">
        <title>Thousands of microbial genomes shed light on interconnected biogeochemical processes in an aquifer system.</title>
        <authorList>
            <person name="Anantharaman K."/>
            <person name="Brown C.T."/>
            <person name="Hug L.A."/>
            <person name="Sharon I."/>
            <person name="Castelle C.J."/>
            <person name="Probst A.J."/>
            <person name="Thomas B.C."/>
            <person name="Singh A."/>
            <person name="Wilkins M.J."/>
            <person name="Karaoz U."/>
            <person name="Brodie E.L."/>
            <person name="Williams K.H."/>
            <person name="Hubbard S.S."/>
            <person name="Banfield J.F."/>
        </authorList>
    </citation>
    <scope>NUCLEOTIDE SEQUENCE [LARGE SCALE GENOMIC DNA]</scope>
    <source>
        <strain evidence="3">RBG_16_55_9</strain>
    </source>
</reference>
<proteinExistence type="predicted"/>
<gene>
    <name evidence="2" type="ORF">A2Z21_06055</name>
</gene>
<evidence type="ECO:0000313" key="3">
    <source>
        <dbReference type="Proteomes" id="UP000179157"/>
    </source>
</evidence>
<evidence type="ECO:0008006" key="4">
    <source>
        <dbReference type="Google" id="ProtNLM"/>
    </source>
</evidence>
<sequence length="116" mass="13650">MIWQIALYTDEEGKCPVEEFLDSIPISHRAKILQRVQMLAEWGPNLPYPYSSQVEGALRELRAPYGKSQYRVLYYGDIHRVFVLLHAFRKQTDEIPEQEKQVARQRMQADQQEKGV</sequence>
<accession>A0A1F5V2D1</accession>
<comment type="caution">
    <text evidence="2">The sequence shown here is derived from an EMBL/GenBank/DDBJ whole genome shotgun (WGS) entry which is preliminary data.</text>
</comment>
<dbReference type="InterPro" id="IPR009241">
    <property type="entry name" value="HigB-like"/>
</dbReference>
<dbReference type="AlphaFoldDB" id="A0A1F5V2D1"/>
<dbReference type="Proteomes" id="UP000179157">
    <property type="component" value="Unassembled WGS sequence"/>
</dbReference>
<dbReference type="Pfam" id="PF05973">
    <property type="entry name" value="Gp49"/>
    <property type="match status" value="1"/>
</dbReference>
<protein>
    <recommendedName>
        <fullName evidence="4">Addiction module toxin RelE</fullName>
    </recommendedName>
</protein>
<evidence type="ECO:0000313" key="2">
    <source>
        <dbReference type="EMBL" id="OGF57577.1"/>
    </source>
</evidence>
<dbReference type="EMBL" id="MFGX01000009">
    <property type="protein sequence ID" value="OGF57577.1"/>
    <property type="molecule type" value="Genomic_DNA"/>
</dbReference>